<gene>
    <name evidence="2" type="ORF">ACFPLB_13820</name>
</gene>
<dbReference type="Pfam" id="PF14534">
    <property type="entry name" value="DUF4440"/>
    <property type="match status" value="1"/>
</dbReference>
<organism evidence="2 3">
    <name type="scientific">Aquamicrobium segne</name>
    <dbReference type="NCBI Taxonomy" id="469547"/>
    <lineage>
        <taxon>Bacteria</taxon>
        <taxon>Pseudomonadati</taxon>
        <taxon>Pseudomonadota</taxon>
        <taxon>Alphaproteobacteria</taxon>
        <taxon>Hyphomicrobiales</taxon>
        <taxon>Phyllobacteriaceae</taxon>
        <taxon>Aquamicrobium</taxon>
    </lineage>
</organism>
<protein>
    <submittedName>
        <fullName evidence="2">YybH family protein</fullName>
    </submittedName>
</protein>
<dbReference type="EMBL" id="JBHSLL010000051">
    <property type="protein sequence ID" value="MFC5387038.1"/>
    <property type="molecule type" value="Genomic_DNA"/>
</dbReference>
<dbReference type="RefSeq" id="WP_378230602.1">
    <property type="nucleotide sequence ID" value="NZ_JBHSLL010000051.1"/>
</dbReference>
<accession>A0ABW0H337</accession>
<keyword evidence="3" id="KW-1185">Reference proteome</keyword>
<dbReference type="InterPro" id="IPR027843">
    <property type="entry name" value="DUF4440"/>
</dbReference>
<comment type="caution">
    <text evidence="2">The sequence shown here is derived from an EMBL/GenBank/DDBJ whole genome shotgun (WGS) entry which is preliminary data.</text>
</comment>
<dbReference type="SUPFAM" id="SSF54427">
    <property type="entry name" value="NTF2-like"/>
    <property type="match status" value="1"/>
</dbReference>
<proteinExistence type="predicted"/>
<reference evidence="3" key="1">
    <citation type="journal article" date="2019" name="Int. J. Syst. Evol. Microbiol.">
        <title>The Global Catalogue of Microorganisms (GCM) 10K type strain sequencing project: providing services to taxonomists for standard genome sequencing and annotation.</title>
        <authorList>
            <consortium name="The Broad Institute Genomics Platform"/>
            <consortium name="The Broad Institute Genome Sequencing Center for Infectious Disease"/>
            <person name="Wu L."/>
            <person name="Ma J."/>
        </authorList>
    </citation>
    <scope>NUCLEOTIDE SEQUENCE [LARGE SCALE GENOMIC DNA]</scope>
    <source>
        <strain evidence="3">CGMCC 4.1415</strain>
    </source>
</reference>
<dbReference type="InterPro" id="IPR011944">
    <property type="entry name" value="Steroid_delta5-4_isomerase"/>
</dbReference>
<sequence length="153" mass="17105">MNYSPLDQPESIAHVFAQAWAHRDADKLASLFDEDAEFVNVTGLWWHDRAAIRKAHAYGFEHIFGASTLRLMKVKVKMLAEDIAIVHARIRIEGQSSAGPIDSPGVRNTIFSFIVHRRNGSWSCASAHNTDIVPHMETNLVGPDGTLRPVSYR</sequence>
<dbReference type="NCBIfam" id="TIGR02246">
    <property type="entry name" value="SgcJ/EcaC family oxidoreductase"/>
    <property type="match status" value="1"/>
</dbReference>
<evidence type="ECO:0000313" key="3">
    <source>
        <dbReference type="Proteomes" id="UP001596016"/>
    </source>
</evidence>
<name>A0ABW0H337_9HYPH</name>
<dbReference type="Gene3D" id="3.10.450.50">
    <property type="match status" value="1"/>
</dbReference>
<dbReference type="Proteomes" id="UP001596016">
    <property type="component" value="Unassembled WGS sequence"/>
</dbReference>
<evidence type="ECO:0000313" key="2">
    <source>
        <dbReference type="EMBL" id="MFC5387038.1"/>
    </source>
</evidence>
<evidence type="ECO:0000259" key="1">
    <source>
        <dbReference type="Pfam" id="PF14534"/>
    </source>
</evidence>
<feature type="domain" description="DUF4440" evidence="1">
    <location>
        <begin position="16"/>
        <end position="123"/>
    </location>
</feature>
<dbReference type="InterPro" id="IPR032710">
    <property type="entry name" value="NTF2-like_dom_sf"/>
</dbReference>